<feature type="transmembrane region" description="Helical" evidence="1">
    <location>
        <begin position="228"/>
        <end position="248"/>
    </location>
</feature>
<reference evidence="4" key="1">
    <citation type="journal article" date="2021" name="PeerJ">
        <title>Extensive microbial diversity within the chicken gut microbiome revealed by metagenomics and culture.</title>
        <authorList>
            <person name="Gilroy R."/>
            <person name="Ravi A."/>
            <person name="Getino M."/>
            <person name="Pursley I."/>
            <person name="Horton D.L."/>
            <person name="Alikhan N.F."/>
            <person name="Baker D."/>
            <person name="Gharbi K."/>
            <person name="Hall N."/>
            <person name="Watson M."/>
            <person name="Adriaenssens E.M."/>
            <person name="Foster-Nyarko E."/>
            <person name="Jarju S."/>
            <person name="Secka A."/>
            <person name="Antonio M."/>
            <person name="Oren A."/>
            <person name="Chaudhuri R.R."/>
            <person name="La Ragione R."/>
            <person name="Hildebrand F."/>
            <person name="Pallen M.J."/>
        </authorList>
    </citation>
    <scope>NUCLEOTIDE SEQUENCE</scope>
    <source>
        <strain evidence="4">2239</strain>
    </source>
</reference>
<keyword evidence="1" id="KW-0812">Transmembrane</keyword>
<comment type="caution">
    <text evidence="4">The sequence shown here is derived from an EMBL/GenBank/DDBJ whole genome shotgun (WGS) entry which is preliminary data.</text>
</comment>
<name>A0A9D1V3C9_9FIRM</name>
<feature type="transmembrane region" description="Helical" evidence="1">
    <location>
        <begin position="159"/>
        <end position="176"/>
    </location>
</feature>
<dbReference type="EMBL" id="DXFW01000012">
    <property type="protein sequence ID" value="HIX05330.1"/>
    <property type="molecule type" value="Genomic_DNA"/>
</dbReference>
<keyword evidence="1" id="KW-0472">Membrane</keyword>
<gene>
    <name evidence="4" type="ORF">H9865_04365</name>
</gene>
<dbReference type="InterPro" id="IPR046278">
    <property type="entry name" value="DUF6311"/>
</dbReference>
<dbReference type="AlphaFoldDB" id="A0A9D1V3C9"/>
<feature type="domain" description="DUF6311" evidence="3">
    <location>
        <begin position="461"/>
        <end position="555"/>
    </location>
</feature>
<organism evidence="4 5">
    <name type="scientific">Candidatus Allofournierella pullicola</name>
    <dbReference type="NCBI Taxonomy" id="2838596"/>
    <lineage>
        <taxon>Bacteria</taxon>
        <taxon>Bacillati</taxon>
        <taxon>Bacillota</taxon>
        <taxon>Clostridia</taxon>
        <taxon>Eubacteriales</taxon>
        <taxon>Oscillospiraceae</taxon>
        <taxon>Allofournierella</taxon>
    </lineage>
</organism>
<feature type="transmembrane region" description="Helical" evidence="1">
    <location>
        <begin position="136"/>
        <end position="152"/>
    </location>
</feature>
<feature type="transmembrane region" description="Helical" evidence="1">
    <location>
        <begin position="301"/>
        <end position="321"/>
    </location>
</feature>
<accession>A0A9D1V3C9</accession>
<reference evidence="4" key="2">
    <citation type="submission" date="2021-04" db="EMBL/GenBank/DDBJ databases">
        <authorList>
            <person name="Gilroy R."/>
        </authorList>
    </citation>
    <scope>NUCLEOTIDE SEQUENCE</scope>
    <source>
        <strain evidence="4">2239</strain>
    </source>
</reference>
<dbReference type="InterPro" id="IPR058671">
    <property type="entry name" value="DUF6311_C"/>
</dbReference>
<dbReference type="Pfam" id="PF25853">
    <property type="entry name" value="DUF6311_C"/>
    <property type="match status" value="1"/>
</dbReference>
<keyword evidence="1" id="KW-1133">Transmembrane helix</keyword>
<evidence type="ECO:0000259" key="2">
    <source>
        <dbReference type="Pfam" id="PF19830"/>
    </source>
</evidence>
<dbReference type="Proteomes" id="UP000824193">
    <property type="component" value="Unassembled WGS sequence"/>
</dbReference>
<feature type="transmembrane region" description="Helical" evidence="1">
    <location>
        <begin position="82"/>
        <end position="102"/>
    </location>
</feature>
<evidence type="ECO:0000256" key="1">
    <source>
        <dbReference type="SAM" id="Phobius"/>
    </source>
</evidence>
<sequence>MTPNKQRNIRLFLLGALLGFAAFLCLYGVSALDVTNDAFLRGGYIEQDVQQHYAGWLFYRQSPLSLPLCETDRLNWPDGTSIAFTDSIPLFAAFFRVLSPLLPGTFQYFGLYTALCFALQGGFAALLVGLFSRSDLAALLGAVPFVFSPILLERAFRHTSLAAHFLILAALYYYVLGMRENRFAFKGLFAVNALAIALHPYFVPMTYAITFALAAGQAWRSRRVLRPAALLFGNLAATVCVGWLFGVFSSNGSGAGGAGNEYGYFSMNLNALWNPTSRGVVWSLFLPVQNQTGGNYDGFNYLGLGVLLGAAVVAAWGAWTLRARVLTLARRHGWLLFVCVCLTAFAVSHVVTANGATLFRFPLPQVLVKLATTLRSSGRLFWPVYYLIMLAAVAGLLRLCSTLRPKHAGVAALACLCIVQLADLSPALAQKAVSLREYSPTETDFVTGTTPSLCVSTDFFEAVSGRYNTLVALDPLTQTGMELALYAADEGMNSTDTAVVARYDEAAAQARRTGFINEVLSGGLQADCLYVTERPETFLQLADAAAEQGAWCGALYARVGDGEPEPVVYVIAPGLAGYSHELAVPYGEDFPLRVADHSDDYWFEGVLSTNLEDIGREADENRVVLFYDTPLARRRLIQGKAILCEGQHYPILDVDDSDEGWLMVTLETADARSLVGKDLVIQ</sequence>
<feature type="transmembrane region" description="Helical" evidence="1">
    <location>
        <begin position="109"/>
        <end position="130"/>
    </location>
</feature>
<dbReference type="Pfam" id="PF19830">
    <property type="entry name" value="DUF6311"/>
    <property type="match status" value="1"/>
</dbReference>
<feature type="transmembrane region" description="Helical" evidence="1">
    <location>
        <begin position="379"/>
        <end position="397"/>
    </location>
</feature>
<evidence type="ECO:0000313" key="4">
    <source>
        <dbReference type="EMBL" id="HIX05330.1"/>
    </source>
</evidence>
<feature type="transmembrane region" description="Helical" evidence="1">
    <location>
        <begin position="409"/>
        <end position="429"/>
    </location>
</feature>
<proteinExistence type="predicted"/>
<evidence type="ECO:0000259" key="3">
    <source>
        <dbReference type="Pfam" id="PF25853"/>
    </source>
</evidence>
<feature type="transmembrane region" description="Helical" evidence="1">
    <location>
        <begin position="333"/>
        <end position="359"/>
    </location>
</feature>
<feature type="transmembrane region" description="Helical" evidence="1">
    <location>
        <begin position="188"/>
        <end position="216"/>
    </location>
</feature>
<protein>
    <recommendedName>
        <fullName evidence="6">Glycosyltransferase RgtA/B/C/D-like domain-containing protein</fullName>
    </recommendedName>
</protein>
<evidence type="ECO:0000313" key="5">
    <source>
        <dbReference type="Proteomes" id="UP000824193"/>
    </source>
</evidence>
<feature type="domain" description="DUF6311" evidence="2">
    <location>
        <begin position="16"/>
        <end position="425"/>
    </location>
</feature>
<evidence type="ECO:0008006" key="6">
    <source>
        <dbReference type="Google" id="ProtNLM"/>
    </source>
</evidence>